<keyword evidence="3" id="KW-1185">Reference proteome</keyword>
<gene>
    <name evidence="2" type="ORF">Vbra_7467</name>
</gene>
<dbReference type="PhylomeDB" id="A0A0G4EIX4"/>
<dbReference type="Proteomes" id="UP000041254">
    <property type="component" value="Unassembled WGS sequence"/>
</dbReference>
<feature type="signal peptide" evidence="1">
    <location>
        <begin position="1"/>
        <end position="25"/>
    </location>
</feature>
<protein>
    <submittedName>
        <fullName evidence="2">Uncharacterized protein</fullName>
    </submittedName>
</protein>
<dbReference type="VEuPathDB" id="CryptoDB:Vbra_7467"/>
<evidence type="ECO:0000313" key="3">
    <source>
        <dbReference type="Proteomes" id="UP000041254"/>
    </source>
</evidence>
<dbReference type="InParanoid" id="A0A0G4EIX4"/>
<keyword evidence="1" id="KW-0732">Signal</keyword>
<evidence type="ECO:0000256" key="1">
    <source>
        <dbReference type="SAM" id="SignalP"/>
    </source>
</evidence>
<reference evidence="2 3" key="1">
    <citation type="submission" date="2014-11" db="EMBL/GenBank/DDBJ databases">
        <authorList>
            <person name="Zhu J."/>
            <person name="Qi W."/>
            <person name="Song R."/>
        </authorList>
    </citation>
    <scope>NUCLEOTIDE SEQUENCE [LARGE SCALE GENOMIC DNA]</scope>
</reference>
<proteinExistence type="predicted"/>
<sequence>MYIFAGVCLAGVLWVHLFVPGTANCQDTEDTIKTLKAQLTNLSPAGGGAFLHWLAASINGFAATKQMLDWLRKQSHIVNQLIASNGGQLNPIGPLDGEIEVNVGGTVLCVPRKPLLLPGVSDSFIAYLLLHHLDGLPKDTEGRPFLDADPVYMEWLFNEITGVGVADAQGESHEIKLTGDHSTDSSSVFWHHLLFDTKTSLGSHLTRETGASEAAINGKDPIDVIKASASHVEAAMADLVEAEKELKRFHKMGAPFFKPSAAEEGQIKSVRVLGKTISTTEADHIDHRGHTGACWPRQTTLHDIPQWCACEFRPP</sequence>
<name>A0A0G4EIX4_VITBC</name>
<dbReference type="AlphaFoldDB" id="A0A0G4EIX4"/>
<dbReference type="EMBL" id="CDMY01000242">
    <property type="protein sequence ID" value="CEL95971.1"/>
    <property type="molecule type" value="Genomic_DNA"/>
</dbReference>
<organism evidence="2 3">
    <name type="scientific">Vitrella brassicaformis (strain CCMP3155)</name>
    <dbReference type="NCBI Taxonomy" id="1169540"/>
    <lineage>
        <taxon>Eukaryota</taxon>
        <taxon>Sar</taxon>
        <taxon>Alveolata</taxon>
        <taxon>Colpodellida</taxon>
        <taxon>Vitrellaceae</taxon>
        <taxon>Vitrella</taxon>
    </lineage>
</organism>
<feature type="chain" id="PRO_5005187833" evidence="1">
    <location>
        <begin position="26"/>
        <end position="315"/>
    </location>
</feature>
<evidence type="ECO:0000313" key="2">
    <source>
        <dbReference type="EMBL" id="CEL95971.1"/>
    </source>
</evidence>
<accession>A0A0G4EIX4</accession>